<evidence type="ECO:0000313" key="8">
    <source>
        <dbReference type="EMBL" id="GMI73466.1"/>
    </source>
</evidence>
<evidence type="ECO:0000256" key="4">
    <source>
        <dbReference type="ARBA" id="ARBA00022989"/>
    </source>
</evidence>
<evidence type="ECO:0000256" key="5">
    <source>
        <dbReference type="ARBA" id="ARBA00023136"/>
    </source>
</evidence>
<dbReference type="AlphaFoldDB" id="A0A9W7HAN7"/>
<keyword evidence="5 6" id="KW-0472">Membrane</keyword>
<dbReference type="Proteomes" id="UP001165190">
    <property type="component" value="Unassembled WGS sequence"/>
</dbReference>
<dbReference type="Pfam" id="PF01569">
    <property type="entry name" value="PAP2"/>
    <property type="match status" value="1"/>
</dbReference>
<reference evidence="8" key="1">
    <citation type="submission" date="2023-05" db="EMBL/GenBank/DDBJ databases">
        <title>Genome and transcriptome analyses reveal genes involved in the formation of fine ridges on petal epidermal cells in Hibiscus trionum.</title>
        <authorList>
            <person name="Koshimizu S."/>
            <person name="Masuda S."/>
            <person name="Ishii T."/>
            <person name="Shirasu K."/>
            <person name="Hoshino A."/>
            <person name="Arita M."/>
        </authorList>
    </citation>
    <scope>NUCLEOTIDE SEQUENCE</scope>
    <source>
        <strain evidence="8">Hamamatsu line</strain>
    </source>
</reference>
<dbReference type="Gene3D" id="1.20.144.10">
    <property type="entry name" value="Phosphatidic acid phosphatase type 2/haloperoxidase"/>
    <property type="match status" value="1"/>
</dbReference>
<evidence type="ECO:0000256" key="6">
    <source>
        <dbReference type="SAM" id="Phobius"/>
    </source>
</evidence>
<comment type="similarity">
    <text evidence="2">Belongs to the PA-phosphatase related phosphoesterase family.</text>
</comment>
<dbReference type="InterPro" id="IPR043216">
    <property type="entry name" value="PAP-like"/>
</dbReference>
<dbReference type="GO" id="GO:0006644">
    <property type="term" value="P:phospholipid metabolic process"/>
    <property type="evidence" value="ECO:0007669"/>
    <property type="project" value="InterPro"/>
</dbReference>
<dbReference type="EMBL" id="BSYR01000010">
    <property type="protein sequence ID" value="GMI73466.1"/>
    <property type="molecule type" value="Genomic_DNA"/>
</dbReference>
<dbReference type="InterPro" id="IPR036938">
    <property type="entry name" value="PAP2/HPO_sf"/>
</dbReference>
<keyword evidence="3 6" id="KW-0812">Transmembrane</keyword>
<dbReference type="GO" id="GO:0046839">
    <property type="term" value="P:phospholipid dephosphorylation"/>
    <property type="evidence" value="ECO:0007669"/>
    <property type="project" value="TreeGrafter"/>
</dbReference>
<dbReference type="OrthoDB" id="10030083at2759"/>
<dbReference type="PANTHER" id="PTHR10165">
    <property type="entry name" value="LIPID PHOSPHATE PHOSPHATASE"/>
    <property type="match status" value="1"/>
</dbReference>
<feature type="transmembrane region" description="Helical" evidence="6">
    <location>
        <begin position="12"/>
        <end position="28"/>
    </location>
</feature>
<evidence type="ECO:0000259" key="7">
    <source>
        <dbReference type="Pfam" id="PF01569"/>
    </source>
</evidence>
<keyword evidence="9" id="KW-1185">Reference proteome</keyword>
<organism evidence="8 9">
    <name type="scientific">Hibiscus trionum</name>
    <name type="common">Flower of an hour</name>
    <dbReference type="NCBI Taxonomy" id="183268"/>
    <lineage>
        <taxon>Eukaryota</taxon>
        <taxon>Viridiplantae</taxon>
        <taxon>Streptophyta</taxon>
        <taxon>Embryophyta</taxon>
        <taxon>Tracheophyta</taxon>
        <taxon>Spermatophyta</taxon>
        <taxon>Magnoliopsida</taxon>
        <taxon>eudicotyledons</taxon>
        <taxon>Gunneridae</taxon>
        <taxon>Pentapetalae</taxon>
        <taxon>rosids</taxon>
        <taxon>malvids</taxon>
        <taxon>Malvales</taxon>
        <taxon>Malvaceae</taxon>
        <taxon>Malvoideae</taxon>
        <taxon>Hibiscus</taxon>
    </lineage>
</organism>
<evidence type="ECO:0000256" key="3">
    <source>
        <dbReference type="ARBA" id="ARBA00022692"/>
    </source>
</evidence>
<dbReference type="GO" id="GO:0008195">
    <property type="term" value="F:phosphatidate phosphatase activity"/>
    <property type="evidence" value="ECO:0007669"/>
    <property type="project" value="TreeGrafter"/>
</dbReference>
<feature type="transmembrane region" description="Helical" evidence="6">
    <location>
        <begin position="34"/>
        <end position="56"/>
    </location>
</feature>
<feature type="domain" description="Phosphatidic acid phosphatase type 2/haloperoxidase" evidence="7">
    <location>
        <begin position="43"/>
        <end position="113"/>
    </location>
</feature>
<evidence type="ECO:0000256" key="1">
    <source>
        <dbReference type="ARBA" id="ARBA00004141"/>
    </source>
</evidence>
<dbReference type="GO" id="GO:0016020">
    <property type="term" value="C:membrane"/>
    <property type="evidence" value="ECO:0007669"/>
    <property type="project" value="UniProtKB-SubCell"/>
</dbReference>
<comment type="subcellular location">
    <subcellularLocation>
        <location evidence="1">Membrane</location>
        <topology evidence="1">Multi-pass membrane protein</topology>
    </subcellularLocation>
</comment>
<sequence length="133" mass="14714">MSLEYPSKDNTVPFWAVPMLAIILPFFVSSEGMFMIYSLHHAILGLLFSVLITGVITDAIRDAVGRPRPDFLWHCFADGKGVKSCLTKDVMCTGLKSVNKEGNKSFPSGHTSCKHSSYFQHCCSFCLSFGLNI</sequence>
<evidence type="ECO:0000256" key="2">
    <source>
        <dbReference type="ARBA" id="ARBA00008816"/>
    </source>
</evidence>
<name>A0A9W7HAN7_HIBTR</name>
<keyword evidence="4 6" id="KW-1133">Transmembrane helix</keyword>
<protein>
    <submittedName>
        <fullName evidence="8">PHOSPHATIDIC ACID PHOSPHATASE 2, LIPID PHOSPHATE PHOSPHATASE 2, lipid phosphate phosphatase 2</fullName>
    </submittedName>
</protein>
<gene>
    <name evidence="8" type="ORF">HRI_001016000</name>
</gene>
<accession>A0A9W7HAN7</accession>
<dbReference type="PANTHER" id="PTHR10165:SF35">
    <property type="entry name" value="RE23632P"/>
    <property type="match status" value="1"/>
</dbReference>
<proteinExistence type="inferred from homology"/>
<evidence type="ECO:0000313" key="9">
    <source>
        <dbReference type="Proteomes" id="UP001165190"/>
    </source>
</evidence>
<dbReference type="InterPro" id="IPR000326">
    <property type="entry name" value="PAP2/HPO"/>
</dbReference>
<comment type="caution">
    <text evidence="8">The sequence shown here is derived from an EMBL/GenBank/DDBJ whole genome shotgun (WGS) entry which is preliminary data.</text>
</comment>
<dbReference type="SUPFAM" id="SSF48317">
    <property type="entry name" value="Acid phosphatase/Vanadium-dependent haloperoxidase"/>
    <property type="match status" value="1"/>
</dbReference>